<dbReference type="RefSeq" id="WP_045095408.1">
    <property type="nucleotide sequence ID" value="NZ_LN614827.1"/>
</dbReference>
<evidence type="ECO:0000256" key="4">
    <source>
        <dbReference type="ARBA" id="ARBA00022519"/>
    </source>
</evidence>
<sequence length="159" mass="18245">MNIKGFTLIETLIALICFAGLSLLGVISASFLKYNHERQVIIDEIRVAIQYAKIQAATRGSPVYLTPFDHQSHNWSSGMKLTQYNSKKNAMELLYQWEWHHPRWSITWNGVHSLNKIILSYNPISTMSNGKFVISNPYTKEHLIIVLNRLGRVKVKSDS</sequence>
<protein>
    <recommendedName>
        <fullName evidence="9">General secretion pathway GspH domain-containing protein</fullName>
    </recommendedName>
</protein>
<dbReference type="OrthoDB" id="2313614at2"/>
<evidence type="ECO:0000256" key="2">
    <source>
        <dbReference type="ARBA" id="ARBA00022475"/>
    </source>
</evidence>
<evidence type="ECO:0000256" key="8">
    <source>
        <dbReference type="SAM" id="Phobius"/>
    </source>
</evidence>
<dbReference type="Proteomes" id="UP000032430">
    <property type="component" value="Chromosome I"/>
</dbReference>
<keyword evidence="3" id="KW-0488">Methylation</keyword>
<keyword evidence="11" id="KW-1185">Reference proteome</keyword>
<dbReference type="GO" id="GO:0015628">
    <property type="term" value="P:protein secretion by the type II secretion system"/>
    <property type="evidence" value="ECO:0007669"/>
    <property type="project" value="InterPro"/>
</dbReference>
<keyword evidence="2" id="KW-1003">Cell membrane</keyword>
<dbReference type="InterPro" id="IPR022346">
    <property type="entry name" value="T2SS_GspH"/>
</dbReference>
<proteinExistence type="predicted"/>
<keyword evidence="4" id="KW-0997">Cell inner membrane</keyword>
<name>A0A098G2T6_9GAMM</name>
<keyword evidence="7 8" id="KW-0472">Membrane</keyword>
<evidence type="ECO:0000256" key="7">
    <source>
        <dbReference type="ARBA" id="ARBA00023136"/>
    </source>
</evidence>
<comment type="subcellular location">
    <subcellularLocation>
        <location evidence="1">Cell inner membrane</location>
        <topology evidence="1">Single-pass membrane protein</topology>
    </subcellularLocation>
</comment>
<evidence type="ECO:0000256" key="3">
    <source>
        <dbReference type="ARBA" id="ARBA00022481"/>
    </source>
</evidence>
<evidence type="ECO:0000256" key="5">
    <source>
        <dbReference type="ARBA" id="ARBA00022692"/>
    </source>
</evidence>
<feature type="domain" description="General secretion pathway GspH" evidence="9">
    <location>
        <begin position="44"/>
        <end position="151"/>
    </location>
</feature>
<evidence type="ECO:0000256" key="1">
    <source>
        <dbReference type="ARBA" id="ARBA00004377"/>
    </source>
</evidence>
<dbReference type="STRING" id="1212491.LFA_1375"/>
<reference evidence="11" key="1">
    <citation type="submission" date="2014-09" db="EMBL/GenBank/DDBJ databases">
        <authorList>
            <person name="Gomez-Valero L."/>
        </authorList>
    </citation>
    <scope>NUCLEOTIDE SEQUENCE [LARGE SCALE GENOMIC DNA]</scope>
    <source>
        <strain evidence="11">ATCC700992</strain>
    </source>
</reference>
<dbReference type="HOGENOM" id="CLU_084761_4_2_6"/>
<feature type="transmembrane region" description="Helical" evidence="8">
    <location>
        <begin position="12"/>
        <end position="32"/>
    </location>
</feature>
<accession>A0A098G2T6</accession>
<organism evidence="10 11">
    <name type="scientific">Legionella fallonii LLAP-10</name>
    <dbReference type="NCBI Taxonomy" id="1212491"/>
    <lineage>
        <taxon>Bacteria</taxon>
        <taxon>Pseudomonadati</taxon>
        <taxon>Pseudomonadota</taxon>
        <taxon>Gammaproteobacteria</taxon>
        <taxon>Legionellales</taxon>
        <taxon>Legionellaceae</taxon>
        <taxon>Legionella</taxon>
    </lineage>
</organism>
<keyword evidence="5 8" id="KW-0812">Transmembrane</keyword>
<evidence type="ECO:0000259" key="9">
    <source>
        <dbReference type="Pfam" id="PF12019"/>
    </source>
</evidence>
<dbReference type="AlphaFoldDB" id="A0A098G2T6"/>
<dbReference type="GO" id="GO:0005886">
    <property type="term" value="C:plasma membrane"/>
    <property type="evidence" value="ECO:0007669"/>
    <property type="project" value="UniProtKB-SubCell"/>
</dbReference>
<dbReference type="EMBL" id="LN614827">
    <property type="protein sequence ID" value="CEG56797.1"/>
    <property type="molecule type" value="Genomic_DNA"/>
</dbReference>
<dbReference type="Pfam" id="PF12019">
    <property type="entry name" value="GspH"/>
    <property type="match status" value="1"/>
</dbReference>
<dbReference type="KEGG" id="lfa:LFA_1375"/>
<dbReference type="Gene3D" id="3.55.40.10">
    <property type="entry name" value="minor pseudopilin epsh domain"/>
    <property type="match status" value="1"/>
</dbReference>
<evidence type="ECO:0000313" key="11">
    <source>
        <dbReference type="Proteomes" id="UP000032430"/>
    </source>
</evidence>
<dbReference type="GO" id="GO:0015627">
    <property type="term" value="C:type II protein secretion system complex"/>
    <property type="evidence" value="ECO:0007669"/>
    <property type="project" value="InterPro"/>
</dbReference>
<evidence type="ECO:0000256" key="6">
    <source>
        <dbReference type="ARBA" id="ARBA00022989"/>
    </source>
</evidence>
<keyword evidence="6 8" id="KW-1133">Transmembrane helix</keyword>
<gene>
    <name evidence="10" type="ORF">LFA_1375</name>
</gene>
<evidence type="ECO:0000313" key="10">
    <source>
        <dbReference type="EMBL" id="CEG56797.1"/>
    </source>
</evidence>